<name>A0A0A9ECM0_ARUDO</name>
<reference evidence="1" key="2">
    <citation type="journal article" date="2015" name="Data Brief">
        <title>Shoot transcriptome of the giant reed, Arundo donax.</title>
        <authorList>
            <person name="Barrero R.A."/>
            <person name="Guerrero F.D."/>
            <person name="Moolhuijzen P."/>
            <person name="Goolsby J.A."/>
            <person name="Tidwell J."/>
            <person name="Bellgard S.E."/>
            <person name="Bellgard M.I."/>
        </authorList>
    </citation>
    <scope>NUCLEOTIDE SEQUENCE</scope>
    <source>
        <tissue evidence="1">Shoot tissue taken approximately 20 cm above the soil surface</tissue>
    </source>
</reference>
<sequence length="37" mass="4013">MLANNPLSPPHAHCHPSCCTTGPVKAQETQQLRIFAL</sequence>
<evidence type="ECO:0000313" key="1">
    <source>
        <dbReference type="EMBL" id="JAD98499.1"/>
    </source>
</evidence>
<proteinExistence type="predicted"/>
<protein>
    <submittedName>
        <fullName evidence="1">Uncharacterized protein</fullName>
    </submittedName>
</protein>
<dbReference type="EMBL" id="GBRH01199396">
    <property type="protein sequence ID" value="JAD98499.1"/>
    <property type="molecule type" value="Transcribed_RNA"/>
</dbReference>
<dbReference type="AlphaFoldDB" id="A0A0A9ECM0"/>
<reference evidence="1" key="1">
    <citation type="submission" date="2014-09" db="EMBL/GenBank/DDBJ databases">
        <authorList>
            <person name="Magalhaes I.L.F."/>
            <person name="Oliveira U."/>
            <person name="Santos F.R."/>
            <person name="Vidigal T.H.D.A."/>
            <person name="Brescovit A.D."/>
            <person name="Santos A.J."/>
        </authorList>
    </citation>
    <scope>NUCLEOTIDE SEQUENCE</scope>
    <source>
        <tissue evidence="1">Shoot tissue taken approximately 20 cm above the soil surface</tissue>
    </source>
</reference>
<organism evidence="1">
    <name type="scientific">Arundo donax</name>
    <name type="common">Giant reed</name>
    <name type="synonym">Donax arundinaceus</name>
    <dbReference type="NCBI Taxonomy" id="35708"/>
    <lineage>
        <taxon>Eukaryota</taxon>
        <taxon>Viridiplantae</taxon>
        <taxon>Streptophyta</taxon>
        <taxon>Embryophyta</taxon>
        <taxon>Tracheophyta</taxon>
        <taxon>Spermatophyta</taxon>
        <taxon>Magnoliopsida</taxon>
        <taxon>Liliopsida</taxon>
        <taxon>Poales</taxon>
        <taxon>Poaceae</taxon>
        <taxon>PACMAD clade</taxon>
        <taxon>Arundinoideae</taxon>
        <taxon>Arundineae</taxon>
        <taxon>Arundo</taxon>
    </lineage>
</organism>
<accession>A0A0A9ECM0</accession>